<dbReference type="GO" id="GO:0034045">
    <property type="term" value="C:phagophore assembly site membrane"/>
    <property type="evidence" value="ECO:0007669"/>
    <property type="project" value="UniProtKB-SubCell"/>
</dbReference>
<evidence type="ECO:0000256" key="1">
    <source>
        <dbReference type="ARBA" id="ARBA00004148"/>
    </source>
</evidence>
<dbReference type="FunCoup" id="A0A317XN12">
    <property type="interactions" value="236"/>
</dbReference>
<evidence type="ECO:0000256" key="2">
    <source>
        <dbReference type="ARBA" id="ARBA00004481"/>
    </source>
</evidence>
<dbReference type="SUPFAM" id="SSF50978">
    <property type="entry name" value="WD40 repeat-like"/>
    <property type="match status" value="1"/>
</dbReference>
<name>A0A317XN12_9BASI</name>
<proteinExistence type="inferred from homology"/>
<keyword evidence="4" id="KW-0813">Transport</keyword>
<feature type="compositionally biased region" description="Low complexity" evidence="14">
    <location>
        <begin position="167"/>
        <end position="191"/>
    </location>
</feature>
<evidence type="ECO:0000256" key="3">
    <source>
        <dbReference type="ARBA" id="ARBA00004623"/>
    </source>
</evidence>
<dbReference type="FunFam" id="2.130.10.10:FF:000965">
    <property type="entry name" value="Autophagy-like protein 18 Atg18"/>
    <property type="match status" value="1"/>
</dbReference>
<feature type="region of interest" description="Disordered" evidence="14">
    <location>
        <begin position="295"/>
        <end position="356"/>
    </location>
</feature>
<feature type="compositionally biased region" description="Gly residues" evidence="14">
    <location>
        <begin position="296"/>
        <end position="306"/>
    </location>
</feature>
<gene>
    <name evidence="15" type="ORF">BCV70DRAFT_163330</name>
</gene>
<evidence type="ECO:0000256" key="6">
    <source>
        <dbReference type="ARBA" id="ARBA00022574"/>
    </source>
</evidence>
<keyword evidence="6" id="KW-0853">WD repeat</keyword>
<dbReference type="Proteomes" id="UP000246740">
    <property type="component" value="Unassembled WGS sequence"/>
</dbReference>
<dbReference type="InParanoid" id="A0A317XN12"/>
<comment type="subcellular location">
    <subcellularLocation>
        <location evidence="2">Endosome membrane</location>
        <topology evidence="2">Peripheral membrane protein</topology>
    </subcellularLocation>
    <subcellularLocation>
        <location evidence="3">Preautophagosomal structure membrane</location>
        <topology evidence="3">Peripheral membrane protein</topology>
    </subcellularLocation>
    <subcellularLocation>
        <location evidence="1">Vacuole membrane</location>
        <topology evidence="1">Peripheral membrane protein</topology>
    </subcellularLocation>
</comment>
<dbReference type="Gene3D" id="2.130.10.10">
    <property type="entry name" value="YVTN repeat-like/Quinoprotein amine dehydrogenase"/>
    <property type="match status" value="1"/>
</dbReference>
<feature type="compositionally biased region" description="Low complexity" evidence="14">
    <location>
        <begin position="307"/>
        <end position="332"/>
    </location>
</feature>
<evidence type="ECO:0000313" key="16">
    <source>
        <dbReference type="Proteomes" id="UP000246740"/>
    </source>
</evidence>
<dbReference type="OrthoDB" id="1667587at2759"/>
<keyword evidence="11" id="KW-0472">Membrane</keyword>
<evidence type="ECO:0000256" key="10">
    <source>
        <dbReference type="ARBA" id="ARBA00023006"/>
    </source>
</evidence>
<dbReference type="STRING" id="1882483.A0A317XN12"/>
<dbReference type="GO" id="GO:0010008">
    <property type="term" value="C:endosome membrane"/>
    <property type="evidence" value="ECO:0007669"/>
    <property type="project" value="UniProtKB-SubCell"/>
</dbReference>
<keyword evidence="5" id="KW-0926">Vacuole</keyword>
<feature type="region of interest" description="Disordered" evidence="14">
    <location>
        <begin position="166"/>
        <end position="191"/>
    </location>
</feature>
<accession>A0A317XN12</accession>
<protein>
    <recommendedName>
        <fullName evidence="13">Autophagy-related protein 18</fullName>
    </recommendedName>
</protein>
<evidence type="ECO:0000256" key="4">
    <source>
        <dbReference type="ARBA" id="ARBA00022448"/>
    </source>
</evidence>
<dbReference type="Pfam" id="PF21032">
    <property type="entry name" value="PROPPIN"/>
    <property type="match status" value="3"/>
</dbReference>
<dbReference type="GO" id="GO:0006914">
    <property type="term" value="P:autophagy"/>
    <property type="evidence" value="ECO:0007669"/>
    <property type="project" value="UniProtKB-KW"/>
</dbReference>
<sequence length="457" mass="48224">MTASMPSKSSNALLSVNFNQDHSCIAVGTRDGYSITNCEPFGRVYTNQSGPTSLVEMLFCTSLVALVATSNSDPKSNASPRRLQIVNTKRQSVICELLFPTAILGVKLNRRRLVVVLEQEIYIYDISNMKLLHTIETSPNPLAICALSPSSENCYLAYPSPVPSPTSPFAHNSSHPSSSANAGGSSSSSSSSSHSSGDVLIFDLLSLSVTNVIQAHKTPISALALNSTGTLLATASDKGTVIRVFSVPAAQKLYQFRRGSYAARIYSLNFNAVSTLLCVSSDTETVHIFKLSSSKRGGGAGSGGNNGNHSPSLSSFDGNSESSSPPGSTNGSGRNGGYEAFMSKKSGNGRGGISGTLRRRSMALGRGITGSVGGYLPNSLTEMWEPSRDFAFLKLPNPGVSSVVALSSTTPQVMVVTSEGFFYSYNIDLEHGGECVLMKQYSLLDADLEHSSTATTD</sequence>
<evidence type="ECO:0000256" key="13">
    <source>
        <dbReference type="ARBA" id="ARBA00039247"/>
    </source>
</evidence>
<keyword evidence="8" id="KW-0967">Endosome</keyword>
<keyword evidence="7" id="KW-0677">Repeat</keyword>
<dbReference type="GO" id="GO:0005774">
    <property type="term" value="C:vacuolar membrane"/>
    <property type="evidence" value="ECO:0007669"/>
    <property type="project" value="UniProtKB-SubCell"/>
</dbReference>
<dbReference type="InterPro" id="IPR048720">
    <property type="entry name" value="PROPPIN"/>
</dbReference>
<keyword evidence="9" id="KW-0653">Protein transport</keyword>
<dbReference type="InterPro" id="IPR001680">
    <property type="entry name" value="WD40_rpt"/>
</dbReference>
<evidence type="ECO:0000256" key="11">
    <source>
        <dbReference type="ARBA" id="ARBA00023136"/>
    </source>
</evidence>
<dbReference type="PANTHER" id="PTHR11227">
    <property type="entry name" value="WD-REPEAT PROTEIN INTERACTING WITH PHOSPHOINOSIDES WIPI -RELATED"/>
    <property type="match status" value="1"/>
</dbReference>
<comment type="similarity">
    <text evidence="12">Belongs to the WD repeat PROPPIN family.</text>
</comment>
<dbReference type="InterPro" id="IPR015943">
    <property type="entry name" value="WD40/YVTN_repeat-like_dom_sf"/>
</dbReference>
<dbReference type="AlphaFoldDB" id="A0A317XN12"/>
<dbReference type="SMART" id="SM00320">
    <property type="entry name" value="WD40"/>
    <property type="match status" value="2"/>
</dbReference>
<evidence type="ECO:0000256" key="7">
    <source>
        <dbReference type="ARBA" id="ARBA00022737"/>
    </source>
</evidence>
<keyword evidence="10" id="KW-0072">Autophagy</keyword>
<evidence type="ECO:0000256" key="14">
    <source>
        <dbReference type="SAM" id="MobiDB-lite"/>
    </source>
</evidence>
<evidence type="ECO:0000313" key="15">
    <source>
        <dbReference type="EMBL" id="PWY99192.1"/>
    </source>
</evidence>
<evidence type="ECO:0000256" key="8">
    <source>
        <dbReference type="ARBA" id="ARBA00022753"/>
    </source>
</evidence>
<dbReference type="InterPro" id="IPR036322">
    <property type="entry name" value="WD40_repeat_dom_sf"/>
</dbReference>
<organism evidence="15 16">
    <name type="scientific">Testicularia cyperi</name>
    <dbReference type="NCBI Taxonomy" id="1882483"/>
    <lineage>
        <taxon>Eukaryota</taxon>
        <taxon>Fungi</taxon>
        <taxon>Dikarya</taxon>
        <taxon>Basidiomycota</taxon>
        <taxon>Ustilaginomycotina</taxon>
        <taxon>Ustilaginomycetes</taxon>
        <taxon>Ustilaginales</taxon>
        <taxon>Anthracoideaceae</taxon>
        <taxon>Testicularia</taxon>
    </lineage>
</organism>
<evidence type="ECO:0000256" key="12">
    <source>
        <dbReference type="ARBA" id="ARBA00025740"/>
    </source>
</evidence>
<evidence type="ECO:0000256" key="5">
    <source>
        <dbReference type="ARBA" id="ARBA00022554"/>
    </source>
</evidence>
<dbReference type="EMBL" id="KZ819196">
    <property type="protein sequence ID" value="PWY99192.1"/>
    <property type="molecule type" value="Genomic_DNA"/>
</dbReference>
<dbReference type="GO" id="GO:0015031">
    <property type="term" value="P:protein transport"/>
    <property type="evidence" value="ECO:0007669"/>
    <property type="project" value="UniProtKB-KW"/>
</dbReference>
<keyword evidence="16" id="KW-1185">Reference proteome</keyword>
<reference evidence="15 16" key="1">
    <citation type="journal article" date="2018" name="Mol. Biol. Evol.">
        <title>Broad Genomic Sampling Reveals a Smut Pathogenic Ancestry of the Fungal Clade Ustilaginomycotina.</title>
        <authorList>
            <person name="Kijpornyongpan T."/>
            <person name="Mondo S.J."/>
            <person name="Barry K."/>
            <person name="Sandor L."/>
            <person name="Lee J."/>
            <person name="Lipzen A."/>
            <person name="Pangilinan J."/>
            <person name="LaButti K."/>
            <person name="Hainaut M."/>
            <person name="Henrissat B."/>
            <person name="Grigoriev I.V."/>
            <person name="Spatafora J.W."/>
            <person name="Aime M.C."/>
        </authorList>
    </citation>
    <scope>NUCLEOTIDE SEQUENCE [LARGE SCALE GENOMIC DNA]</scope>
    <source>
        <strain evidence="15 16">MCA 3645</strain>
    </source>
</reference>
<evidence type="ECO:0000256" key="9">
    <source>
        <dbReference type="ARBA" id="ARBA00022927"/>
    </source>
</evidence>